<comment type="caution">
    <text evidence="11">The sequence shown here is derived from an EMBL/GenBank/DDBJ whole genome shotgun (WGS) entry which is preliminary data.</text>
</comment>
<keyword evidence="3" id="KW-0808">Transferase</keyword>
<comment type="catalytic activity">
    <reaction evidence="9">
        <text>S-methyl-5'-thioadenosine + phosphate = 5-(methylsulfanyl)-alpha-D-ribose 1-phosphate + adenine</text>
        <dbReference type="Rhea" id="RHEA:11852"/>
        <dbReference type="ChEBI" id="CHEBI:16708"/>
        <dbReference type="ChEBI" id="CHEBI:17509"/>
        <dbReference type="ChEBI" id="CHEBI:43474"/>
        <dbReference type="ChEBI" id="CHEBI:58533"/>
        <dbReference type="EC" id="2.4.2.28"/>
    </reaction>
    <physiologicalReaction direction="left-to-right" evidence="9">
        <dbReference type="Rhea" id="RHEA:11853"/>
    </physiologicalReaction>
</comment>
<evidence type="ECO:0000256" key="1">
    <source>
        <dbReference type="ARBA" id="ARBA00000553"/>
    </source>
</evidence>
<dbReference type="InterPro" id="IPR003730">
    <property type="entry name" value="Cu_polyphenol_OxRdtase"/>
</dbReference>
<dbReference type="EMBL" id="AWEY01000008">
    <property type="protein sequence ID" value="ERK39925.1"/>
    <property type="molecule type" value="Genomic_DNA"/>
</dbReference>
<dbReference type="AlphaFoldDB" id="U2NPE7"/>
<gene>
    <name evidence="11" type="ORF">HMPREF9135_0220</name>
</gene>
<proteinExistence type="inferred from homology"/>
<evidence type="ECO:0000313" key="11">
    <source>
        <dbReference type="EMBL" id="ERK39925.1"/>
    </source>
</evidence>
<dbReference type="PANTHER" id="PTHR30616:SF2">
    <property type="entry name" value="PURINE NUCLEOSIDE PHOSPHORYLASE LACC1"/>
    <property type="match status" value="1"/>
</dbReference>
<dbReference type="GO" id="GO:0017061">
    <property type="term" value="F:S-methyl-5-thioadenosine phosphorylase activity"/>
    <property type="evidence" value="ECO:0007669"/>
    <property type="project" value="UniProtKB-EC"/>
</dbReference>
<dbReference type="PANTHER" id="PTHR30616">
    <property type="entry name" value="UNCHARACTERIZED PROTEIN YFIH"/>
    <property type="match status" value="1"/>
</dbReference>
<comment type="catalytic activity">
    <reaction evidence="1">
        <text>inosine + phosphate = alpha-D-ribose 1-phosphate + hypoxanthine</text>
        <dbReference type="Rhea" id="RHEA:27646"/>
        <dbReference type="ChEBI" id="CHEBI:17368"/>
        <dbReference type="ChEBI" id="CHEBI:17596"/>
        <dbReference type="ChEBI" id="CHEBI:43474"/>
        <dbReference type="ChEBI" id="CHEBI:57720"/>
        <dbReference type="EC" id="2.4.2.1"/>
    </reaction>
    <physiologicalReaction direction="left-to-right" evidence="1">
        <dbReference type="Rhea" id="RHEA:27647"/>
    </physiologicalReaction>
</comment>
<keyword evidence="4" id="KW-0479">Metal-binding</keyword>
<comment type="catalytic activity">
    <reaction evidence="7">
        <text>adenosine + H2O + H(+) = inosine + NH4(+)</text>
        <dbReference type="Rhea" id="RHEA:24408"/>
        <dbReference type="ChEBI" id="CHEBI:15377"/>
        <dbReference type="ChEBI" id="CHEBI:15378"/>
        <dbReference type="ChEBI" id="CHEBI:16335"/>
        <dbReference type="ChEBI" id="CHEBI:17596"/>
        <dbReference type="ChEBI" id="CHEBI:28938"/>
        <dbReference type="EC" id="3.5.4.4"/>
    </reaction>
    <physiologicalReaction direction="left-to-right" evidence="7">
        <dbReference type="Rhea" id="RHEA:24409"/>
    </physiologicalReaction>
</comment>
<evidence type="ECO:0000256" key="5">
    <source>
        <dbReference type="ARBA" id="ARBA00022801"/>
    </source>
</evidence>
<dbReference type="GO" id="GO:0016787">
    <property type="term" value="F:hydrolase activity"/>
    <property type="evidence" value="ECO:0007669"/>
    <property type="project" value="UniProtKB-KW"/>
</dbReference>
<keyword evidence="12" id="KW-1185">Reference proteome</keyword>
<keyword evidence="5" id="KW-0378">Hydrolase</keyword>
<organism evidence="11 12">
    <name type="scientific">Segatella baroniae F0067</name>
    <dbReference type="NCBI Taxonomy" id="1115809"/>
    <lineage>
        <taxon>Bacteria</taxon>
        <taxon>Pseudomonadati</taxon>
        <taxon>Bacteroidota</taxon>
        <taxon>Bacteroidia</taxon>
        <taxon>Bacteroidales</taxon>
        <taxon>Prevotellaceae</taxon>
        <taxon>Segatella</taxon>
    </lineage>
</organism>
<dbReference type="PATRIC" id="fig|1115809.3.peg.696"/>
<evidence type="ECO:0000256" key="6">
    <source>
        <dbReference type="ARBA" id="ARBA00022833"/>
    </source>
</evidence>
<comment type="similarity">
    <text evidence="2 10">Belongs to the purine nucleoside phosphorylase YfiH/LACC1 family.</text>
</comment>
<dbReference type="InterPro" id="IPR038371">
    <property type="entry name" value="Cu_polyphenol_OxRdtase_sf"/>
</dbReference>
<dbReference type="GO" id="GO:0005507">
    <property type="term" value="F:copper ion binding"/>
    <property type="evidence" value="ECO:0007669"/>
    <property type="project" value="TreeGrafter"/>
</dbReference>
<evidence type="ECO:0000256" key="3">
    <source>
        <dbReference type="ARBA" id="ARBA00022679"/>
    </source>
</evidence>
<evidence type="ECO:0000256" key="8">
    <source>
        <dbReference type="ARBA" id="ARBA00048968"/>
    </source>
</evidence>
<dbReference type="Pfam" id="PF02578">
    <property type="entry name" value="Cu-oxidase_4"/>
    <property type="match status" value="1"/>
</dbReference>
<evidence type="ECO:0000313" key="12">
    <source>
        <dbReference type="Proteomes" id="UP000016648"/>
    </source>
</evidence>
<dbReference type="CDD" id="cd16833">
    <property type="entry name" value="YfiH"/>
    <property type="match status" value="1"/>
</dbReference>
<evidence type="ECO:0000256" key="10">
    <source>
        <dbReference type="RuleBase" id="RU361274"/>
    </source>
</evidence>
<keyword evidence="6" id="KW-0862">Zinc</keyword>
<dbReference type="NCBIfam" id="TIGR00726">
    <property type="entry name" value="peptidoglycan editing factor PgeF"/>
    <property type="match status" value="1"/>
</dbReference>
<dbReference type="InterPro" id="IPR011324">
    <property type="entry name" value="Cytotoxic_necrot_fac-like_cat"/>
</dbReference>
<reference evidence="11 12" key="1">
    <citation type="submission" date="2013-08" db="EMBL/GenBank/DDBJ databases">
        <authorList>
            <person name="Durkin A.S."/>
            <person name="Haft D.R."/>
            <person name="McCorrison J."/>
            <person name="Torralba M."/>
            <person name="Gillis M."/>
            <person name="Haft D.H."/>
            <person name="Methe B."/>
            <person name="Sutton G."/>
            <person name="Nelson K.E."/>
        </authorList>
    </citation>
    <scope>NUCLEOTIDE SEQUENCE [LARGE SCALE GENOMIC DNA]</scope>
    <source>
        <strain evidence="11 12">F0067</strain>
    </source>
</reference>
<dbReference type="SUPFAM" id="SSF64438">
    <property type="entry name" value="CNF1/YfiH-like putative cysteine hydrolases"/>
    <property type="match status" value="1"/>
</dbReference>
<evidence type="ECO:0000256" key="2">
    <source>
        <dbReference type="ARBA" id="ARBA00007353"/>
    </source>
</evidence>
<dbReference type="Gene3D" id="3.60.140.10">
    <property type="entry name" value="CNF1/YfiH-like putative cysteine hydrolases"/>
    <property type="match status" value="1"/>
</dbReference>
<protein>
    <recommendedName>
        <fullName evidence="10">Purine nucleoside phosphorylase</fullName>
    </recommendedName>
</protein>
<dbReference type="Proteomes" id="UP000016648">
    <property type="component" value="Unassembled WGS sequence"/>
</dbReference>
<evidence type="ECO:0000256" key="7">
    <source>
        <dbReference type="ARBA" id="ARBA00047989"/>
    </source>
</evidence>
<sequence>MGENVVAFSTTRKGGVSDGNHGELNLNGFCGDDARKVLINRQMVAAELGIAAARVLIPHQVHGTDIRQIDEAFLGLSEEAQMSCLYGIDGMMTNLRNVCIGVSTADCIPVLLYDPVHHASAAVHAGWRGTVTRIVEHAVAEMRRAFHTSPADLKAVVGPGISLKNFEVGQEVYDRFSQAGFDMGRIAVKNRKWHIDLPQCNRLQLMRCGVGESNIRMSPVCTYDHVDEYFSARRLGIDSGRIYTAILLK</sequence>
<evidence type="ECO:0000256" key="4">
    <source>
        <dbReference type="ARBA" id="ARBA00022723"/>
    </source>
</evidence>
<accession>U2NPE7</accession>
<comment type="catalytic activity">
    <reaction evidence="8">
        <text>adenosine + phosphate = alpha-D-ribose 1-phosphate + adenine</text>
        <dbReference type="Rhea" id="RHEA:27642"/>
        <dbReference type="ChEBI" id="CHEBI:16335"/>
        <dbReference type="ChEBI" id="CHEBI:16708"/>
        <dbReference type="ChEBI" id="CHEBI:43474"/>
        <dbReference type="ChEBI" id="CHEBI:57720"/>
        <dbReference type="EC" id="2.4.2.1"/>
    </reaction>
    <physiologicalReaction direction="left-to-right" evidence="8">
        <dbReference type="Rhea" id="RHEA:27643"/>
    </physiologicalReaction>
</comment>
<name>U2NPE7_9BACT</name>
<evidence type="ECO:0000256" key="9">
    <source>
        <dbReference type="ARBA" id="ARBA00049893"/>
    </source>
</evidence>